<evidence type="ECO:0000313" key="4">
    <source>
        <dbReference type="EMBL" id="VDG30239.1"/>
    </source>
</evidence>
<dbReference type="InterPro" id="IPR010982">
    <property type="entry name" value="Lambda_DNA-bd_dom_sf"/>
</dbReference>
<dbReference type="GO" id="GO:0003677">
    <property type="term" value="F:DNA binding"/>
    <property type="evidence" value="ECO:0007669"/>
    <property type="project" value="UniProtKB-KW"/>
</dbReference>
<keyword evidence="2" id="KW-0812">Transmembrane</keyword>
<dbReference type="PROSITE" id="PS50943">
    <property type="entry name" value="HTH_CROC1"/>
    <property type="match status" value="1"/>
</dbReference>
<keyword evidence="2" id="KW-1133">Transmembrane helix</keyword>
<feature type="transmembrane region" description="Helical" evidence="2">
    <location>
        <begin position="167"/>
        <end position="188"/>
    </location>
</feature>
<name>A0A660E5Z8_9LACO</name>
<accession>A0A660E5Z8</accession>
<evidence type="ECO:0000313" key="5">
    <source>
        <dbReference type="Proteomes" id="UP000289996"/>
    </source>
</evidence>
<dbReference type="RefSeq" id="WP_130852355.1">
    <property type="nucleotide sequence ID" value="NZ_UYIG01000185.1"/>
</dbReference>
<dbReference type="OrthoDB" id="9805856at2"/>
<feature type="transmembrane region" description="Helical" evidence="2">
    <location>
        <begin position="108"/>
        <end position="126"/>
    </location>
</feature>
<dbReference type="SMART" id="SM00530">
    <property type="entry name" value="HTH_XRE"/>
    <property type="match status" value="1"/>
</dbReference>
<evidence type="ECO:0000259" key="3">
    <source>
        <dbReference type="PROSITE" id="PS50943"/>
    </source>
</evidence>
<dbReference type="PANTHER" id="PTHR46558:SF15">
    <property type="entry name" value="HELIX-TURN-HELIX DOMAIN PROTEIN"/>
    <property type="match status" value="1"/>
</dbReference>
<gene>
    <name evidence="4" type="ORF">MUDAN_MDHGFNIF_01790</name>
</gene>
<keyword evidence="1" id="KW-0238">DNA-binding</keyword>
<protein>
    <submittedName>
        <fullName evidence="4">Transcriptional regulator [Lactobacillus coryniformis subsp. coryniformis KCTC 3167 = DSM]</fullName>
    </submittedName>
</protein>
<dbReference type="Gene3D" id="1.10.260.40">
    <property type="entry name" value="lambda repressor-like DNA-binding domains"/>
    <property type="match status" value="1"/>
</dbReference>
<dbReference type="CDD" id="cd00093">
    <property type="entry name" value="HTH_XRE"/>
    <property type="match status" value="1"/>
</dbReference>
<dbReference type="InterPro" id="IPR001387">
    <property type="entry name" value="Cro/C1-type_HTH"/>
</dbReference>
<dbReference type="AlphaFoldDB" id="A0A660E5Z8"/>
<feature type="domain" description="HTH cro/C1-type" evidence="3">
    <location>
        <begin position="7"/>
        <end position="61"/>
    </location>
</feature>
<proteinExistence type="predicted"/>
<organism evidence="4 5">
    <name type="scientific">Lactiplantibacillus mudanjiangensis</name>
    <dbReference type="NCBI Taxonomy" id="1296538"/>
    <lineage>
        <taxon>Bacteria</taxon>
        <taxon>Bacillati</taxon>
        <taxon>Bacillota</taxon>
        <taxon>Bacilli</taxon>
        <taxon>Lactobacillales</taxon>
        <taxon>Lactobacillaceae</taxon>
        <taxon>Lactiplantibacillus</taxon>
    </lineage>
</organism>
<dbReference type="SUPFAM" id="SSF47413">
    <property type="entry name" value="lambda repressor-like DNA-binding domains"/>
    <property type="match status" value="1"/>
</dbReference>
<keyword evidence="2" id="KW-0472">Membrane</keyword>
<dbReference type="EMBL" id="UYIG01000185">
    <property type="protein sequence ID" value="VDG30239.1"/>
    <property type="molecule type" value="Genomic_DNA"/>
</dbReference>
<sequence>MNLNKQIKAYRTQLALSQADLAAKVYVTRQTVSNWETGRSYHDVENLLLLATLFDVTLDELVTGDLDEMQRVIDGHRHLDWSYAVFAIIGIFPILLVASLVFLPVSVAIGLSGVIAVLLFIADWQLRRLTAQYHVKTYQEILAFMTDKRSRDPYVQTQTKQWGDKGWLIISLAVVWFVGLLFISIGFFK</sequence>
<dbReference type="Pfam" id="PF01381">
    <property type="entry name" value="HTH_3"/>
    <property type="match status" value="1"/>
</dbReference>
<keyword evidence="5" id="KW-1185">Reference proteome</keyword>
<evidence type="ECO:0000256" key="1">
    <source>
        <dbReference type="ARBA" id="ARBA00023125"/>
    </source>
</evidence>
<evidence type="ECO:0000256" key="2">
    <source>
        <dbReference type="SAM" id="Phobius"/>
    </source>
</evidence>
<dbReference type="PANTHER" id="PTHR46558">
    <property type="entry name" value="TRACRIPTIONAL REGULATORY PROTEIN-RELATED-RELATED"/>
    <property type="match status" value="1"/>
</dbReference>
<feature type="transmembrane region" description="Helical" evidence="2">
    <location>
        <begin position="81"/>
        <end position="102"/>
    </location>
</feature>
<dbReference type="Proteomes" id="UP000289996">
    <property type="component" value="Unassembled WGS sequence"/>
</dbReference>
<reference evidence="4 5" key="1">
    <citation type="submission" date="2018-11" db="EMBL/GenBank/DDBJ databases">
        <authorList>
            <person name="Wuyts S."/>
        </authorList>
    </citation>
    <scope>NUCLEOTIDE SEQUENCE [LARGE SCALE GENOMIC DNA]</scope>
    <source>
        <strain evidence="4">Lactobacillus mudanjiangensis AMBF249</strain>
    </source>
</reference>